<sequence>MAHPTAWSNHMPSPTPCTTTTNTQSYTSSIGPGPTGVNETPHFSYDELWDIHNNFLKAFTYPNNVEQAKTINSTLLAPNVIGRVDVTRVFLGQELNTEYLFGLFTGNTLNAGAATLLGIPLEYNVIHFAATDYVVSSATVHNFNFSSIILPVEIVGFFTYDSNKQISQYDVTFRRFDQIVDILVANVAQQIHVNTSAQAVSFLTNALASTICNTEVQYCNGSNQQYSDFQSCFAFLTQDIRFGTAYELGRNTLLCRNIHQYMVPLRPSTHCPHIGPSGGGYCSDDQTYPQIVQQPLFTNAPFVPEGKQNANATIAAW</sequence>
<feature type="compositionally biased region" description="Polar residues" evidence="1">
    <location>
        <begin position="1"/>
        <end position="11"/>
    </location>
</feature>
<feature type="region of interest" description="Disordered" evidence="1">
    <location>
        <begin position="1"/>
        <end position="33"/>
    </location>
</feature>
<accession>A0AAE0WTD8</accession>
<gene>
    <name evidence="2" type="ORF">LTR78_002631</name>
</gene>
<dbReference type="Proteomes" id="UP001274830">
    <property type="component" value="Unassembled WGS sequence"/>
</dbReference>
<name>A0AAE0WTD8_9PEZI</name>
<dbReference type="EMBL" id="JAUTXT010000006">
    <property type="protein sequence ID" value="KAK3677781.1"/>
    <property type="molecule type" value="Genomic_DNA"/>
</dbReference>
<comment type="caution">
    <text evidence="2">The sequence shown here is derived from an EMBL/GenBank/DDBJ whole genome shotgun (WGS) entry which is preliminary data.</text>
</comment>
<evidence type="ECO:0000313" key="3">
    <source>
        <dbReference type="Proteomes" id="UP001274830"/>
    </source>
</evidence>
<evidence type="ECO:0000313" key="2">
    <source>
        <dbReference type="EMBL" id="KAK3677781.1"/>
    </source>
</evidence>
<reference evidence="2" key="1">
    <citation type="submission" date="2023-07" db="EMBL/GenBank/DDBJ databases">
        <title>Black Yeasts Isolated from many extreme environments.</title>
        <authorList>
            <person name="Coleine C."/>
            <person name="Stajich J.E."/>
            <person name="Selbmann L."/>
        </authorList>
    </citation>
    <scope>NUCLEOTIDE SEQUENCE</scope>
    <source>
        <strain evidence="2">CCFEE 5485</strain>
    </source>
</reference>
<organism evidence="2 3">
    <name type="scientific">Recurvomyces mirabilis</name>
    <dbReference type="NCBI Taxonomy" id="574656"/>
    <lineage>
        <taxon>Eukaryota</taxon>
        <taxon>Fungi</taxon>
        <taxon>Dikarya</taxon>
        <taxon>Ascomycota</taxon>
        <taxon>Pezizomycotina</taxon>
        <taxon>Dothideomycetes</taxon>
        <taxon>Dothideomycetidae</taxon>
        <taxon>Mycosphaerellales</taxon>
        <taxon>Teratosphaeriaceae</taxon>
        <taxon>Recurvomyces</taxon>
    </lineage>
</organism>
<keyword evidence="3" id="KW-1185">Reference proteome</keyword>
<feature type="compositionally biased region" description="Low complexity" evidence="1">
    <location>
        <begin position="16"/>
        <end position="29"/>
    </location>
</feature>
<evidence type="ECO:0000256" key="1">
    <source>
        <dbReference type="SAM" id="MobiDB-lite"/>
    </source>
</evidence>
<dbReference type="AlphaFoldDB" id="A0AAE0WTD8"/>
<proteinExistence type="predicted"/>
<protein>
    <submittedName>
        <fullName evidence="2">Uncharacterized protein</fullName>
    </submittedName>
</protein>